<dbReference type="GO" id="GO:0008883">
    <property type="term" value="F:glutamyl-tRNA reductase activity"/>
    <property type="evidence" value="ECO:0007669"/>
    <property type="project" value="UniProtKB-UniRule"/>
</dbReference>
<evidence type="ECO:0000259" key="16">
    <source>
        <dbReference type="Pfam" id="PF01488"/>
    </source>
</evidence>
<dbReference type="Gene3D" id="3.40.50.720">
    <property type="entry name" value="NAD(P)-binding Rossmann-like Domain"/>
    <property type="match status" value="1"/>
</dbReference>
<feature type="site" description="Important for activity" evidence="8 12">
    <location>
        <position position="138"/>
    </location>
</feature>
<dbReference type="InterPro" id="IPR036453">
    <property type="entry name" value="GluRdtase_dimer_dom_sf"/>
</dbReference>
<dbReference type="InterPro" id="IPR015896">
    <property type="entry name" value="4pyrrol_synth_GluRdtase_dimer"/>
</dbReference>
<evidence type="ECO:0000259" key="15">
    <source>
        <dbReference type="Pfam" id="PF00745"/>
    </source>
</evidence>
<evidence type="ECO:0000256" key="13">
    <source>
        <dbReference type="RuleBase" id="RU000584"/>
    </source>
</evidence>
<keyword evidence="6 8" id="KW-0627">Porphyrin biosynthesis</keyword>
<evidence type="ECO:0000256" key="11">
    <source>
        <dbReference type="PIRSR" id="PIRSR000445-3"/>
    </source>
</evidence>
<comment type="pathway">
    <text evidence="1 8 13">Porphyrin-containing compound metabolism; protoporphyrin-IX biosynthesis; 5-aminolevulinate from L-glutamyl-tRNA(Glu): step 1/2.</text>
</comment>
<evidence type="ECO:0000256" key="5">
    <source>
        <dbReference type="ARBA" id="ARBA00023002"/>
    </source>
</evidence>
<dbReference type="GO" id="GO:0050661">
    <property type="term" value="F:NADP binding"/>
    <property type="evidence" value="ECO:0007669"/>
    <property type="project" value="InterPro"/>
</dbReference>
<comment type="subunit">
    <text evidence="8">Homodimer.</text>
</comment>
<dbReference type="AlphaFoldDB" id="A0A6J4GA17"/>
<keyword evidence="14" id="KW-0472">Membrane</keyword>
<evidence type="ECO:0000313" key="19">
    <source>
        <dbReference type="Proteomes" id="UP000479938"/>
    </source>
</evidence>
<evidence type="ECO:0000256" key="9">
    <source>
        <dbReference type="PIRSR" id="PIRSR000445-1"/>
    </source>
</evidence>
<keyword evidence="14" id="KW-1133">Transmembrane helix</keyword>
<dbReference type="Gene3D" id="3.30.460.30">
    <property type="entry name" value="Glutamyl-tRNA reductase, N-terminal domain"/>
    <property type="match status" value="1"/>
</dbReference>
<feature type="domain" description="Glutamyl-tRNA reductase N-terminal" evidence="17">
    <location>
        <begin position="50"/>
        <end position="195"/>
    </location>
</feature>
<dbReference type="Pfam" id="PF05201">
    <property type="entry name" value="GlutR_N"/>
    <property type="match status" value="1"/>
</dbReference>
<evidence type="ECO:0000259" key="17">
    <source>
        <dbReference type="Pfam" id="PF05201"/>
    </source>
</evidence>
<evidence type="ECO:0000256" key="12">
    <source>
        <dbReference type="PIRSR" id="PIRSR000445-4"/>
    </source>
</evidence>
<accession>A0A6J4GA17</accession>
<feature type="transmembrane region" description="Helical" evidence="14">
    <location>
        <begin position="12"/>
        <end position="31"/>
    </location>
</feature>
<feature type="binding site" evidence="8 10">
    <location>
        <begin position="92"/>
        <end position="95"/>
    </location>
    <ligand>
        <name>substrate</name>
    </ligand>
</feature>
<dbReference type="InterPro" id="IPR000343">
    <property type="entry name" value="4pyrrol_synth_GluRdtase"/>
</dbReference>
<dbReference type="SUPFAM" id="SSF69742">
    <property type="entry name" value="Glutamyl tRNA-reductase catalytic, N-terminal domain"/>
    <property type="match status" value="1"/>
</dbReference>
<dbReference type="Proteomes" id="UP000479938">
    <property type="component" value="Unassembled WGS sequence"/>
</dbReference>
<evidence type="ECO:0000256" key="7">
    <source>
        <dbReference type="ARBA" id="ARBA00047464"/>
    </source>
</evidence>
<keyword evidence="14" id="KW-0812">Transmembrane</keyword>
<comment type="catalytic activity">
    <reaction evidence="7 8 13">
        <text>(S)-4-amino-5-oxopentanoate + tRNA(Glu) + NADP(+) = L-glutamyl-tRNA(Glu) + NADPH + H(+)</text>
        <dbReference type="Rhea" id="RHEA:12344"/>
        <dbReference type="Rhea" id="RHEA-COMP:9663"/>
        <dbReference type="Rhea" id="RHEA-COMP:9680"/>
        <dbReference type="ChEBI" id="CHEBI:15378"/>
        <dbReference type="ChEBI" id="CHEBI:57501"/>
        <dbReference type="ChEBI" id="CHEBI:57783"/>
        <dbReference type="ChEBI" id="CHEBI:58349"/>
        <dbReference type="ChEBI" id="CHEBI:78442"/>
        <dbReference type="ChEBI" id="CHEBI:78520"/>
        <dbReference type="EC" id="1.2.1.70"/>
    </reaction>
</comment>
<dbReference type="GO" id="GO:0019353">
    <property type="term" value="P:protoporphyrinogen IX biosynthetic process from glutamate"/>
    <property type="evidence" value="ECO:0007669"/>
    <property type="project" value="TreeGrafter"/>
</dbReference>
<feature type="domain" description="Quinate/shikimate 5-dehydrogenase/glutamyl-tRNA reductase" evidence="16">
    <location>
        <begin position="214"/>
        <end position="339"/>
    </location>
</feature>
<comment type="similarity">
    <text evidence="2 8 13">Belongs to the glutamyl-tRNA reductase family.</text>
</comment>
<evidence type="ECO:0000256" key="2">
    <source>
        <dbReference type="ARBA" id="ARBA00005916"/>
    </source>
</evidence>
<evidence type="ECO:0000256" key="10">
    <source>
        <dbReference type="PIRSR" id="PIRSR000445-2"/>
    </source>
</evidence>
<dbReference type="UniPathway" id="UPA00251">
    <property type="reaction ID" value="UER00316"/>
</dbReference>
<dbReference type="InterPro" id="IPR036343">
    <property type="entry name" value="GluRdtase_N_sf"/>
</dbReference>
<gene>
    <name evidence="18" type="primary">hemA_1</name>
    <name evidence="8" type="synonym">hemA</name>
    <name evidence="18" type="ORF">FLA105534_00188</name>
</gene>
<feature type="domain" description="Tetrapyrrole biosynthesis glutamyl-tRNA reductase dimerisation" evidence="15">
    <location>
        <begin position="354"/>
        <end position="447"/>
    </location>
</feature>
<dbReference type="HAMAP" id="MF_00087">
    <property type="entry name" value="Glu_tRNA_reductase"/>
    <property type="match status" value="1"/>
</dbReference>
<dbReference type="InterPro" id="IPR006151">
    <property type="entry name" value="Shikm_DH/Glu-tRNA_Rdtase"/>
</dbReference>
<feature type="binding site" evidence="8 10">
    <location>
        <begin position="153"/>
        <end position="155"/>
    </location>
    <ligand>
        <name>substrate</name>
    </ligand>
</feature>
<reference evidence="18 19" key="1">
    <citation type="submission" date="2020-02" db="EMBL/GenBank/DDBJ databases">
        <authorList>
            <person name="Criscuolo A."/>
        </authorList>
    </citation>
    <scope>NUCLEOTIDE SEQUENCE [LARGE SCALE GENOMIC DNA]</scope>
    <source>
        <strain evidence="18">CIP105534</strain>
    </source>
</reference>
<dbReference type="SUPFAM" id="SSF69075">
    <property type="entry name" value="Glutamyl tRNA-reductase dimerization domain"/>
    <property type="match status" value="1"/>
</dbReference>
<comment type="function">
    <text evidence="8">Catalyzes the NADPH-dependent reduction of glutamyl-tRNA(Glu) to glutamate 1-semialdehyde (GSA).</text>
</comment>
<evidence type="ECO:0000256" key="4">
    <source>
        <dbReference type="ARBA" id="ARBA00022857"/>
    </source>
</evidence>
<dbReference type="InterPro" id="IPR018214">
    <property type="entry name" value="GluRdtase_CS"/>
</dbReference>
<evidence type="ECO:0000256" key="1">
    <source>
        <dbReference type="ARBA" id="ARBA00005059"/>
    </source>
</evidence>
<dbReference type="InterPro" id="IPR036291">
    <property type="entry name" value="NAD(P)-bd_dom_sf"/>
</dbReference>
<dbReference type="Pfam" id="PF00745">
    <property type="entry name" value="GlutR_dimer"/>
    <property type="match status" value="1"/>
</dbReference>
<feature type="binding site" evidence="8 11">
    <location>
        <begin position="228"/>
        <end position="233"/>
    </location>
    <ligand>
        <name>NADP(+)</name>
        <dbReference type="ChEBI" id="CHEBI:58349"/>
    </ligand>
</feature>
<feature type="active site" description="Nucleophile" evidence="8 9">
    <location>
        <position position="93"/>
    </location>
</feature>
<proteinExistence type="inferred from homology"/>
<dbReference type="PANTHER" id="PTHR43013">
    <property type="entry name" value="GLUTAMYL-TRNA REDUCTASE"/>
    <property type="match status" value="1"/>
</dbReference>
<organism evidence="18 19">
    <name type="scientific">Flavobacterium bizetiae</name>
    <dbReference type="NCBI Taxonomy" id="2704140"/>
    <lineage>
        <taxon>Bacteria</taxon>
        <taxon>Pseudomonadati</taxon>
        <taxon>Bacteroidota</taxon>
        <taxon>Flavobacteriia</taxon>
        <taxon>Flavobacteriales</taxon>
        <taxon>Flavobacteriaceae</taxon>
        <taxon>Flavobacterium</taxon>
    </lineage>
</organism>
<keyword evidence="19" id="KW-1185">Reference proteome</keyword>
<feature type="binding site" evidence="8 10">
    <location>
        <position position="148"/>
    </location>
    <ligand>
        <name>substrate</name>
    </ligand>
</feature>
<comment type="domain">
    <text evidence="8">Possesses an unusual extended V-shaped dimeric structure with each monomer consisting of three distinct domains arranged along a curved 'spinal' alpha-helix. The N-terminal catalytic domain specifically recognizes the glutamate moiety of the substrate. The second domain is the NADPH-binding domain, and the third C-terminal domain is responsible for dimerization.</text>
</comment>
<evidence type="ECO:0000313" key="18">
    <source>
        <dbReference type="EMBL" id="CAA9194522.1"/>
    </source>
</evidence>
<evidence type="ECO:0000256" key="6">
    <source>
        <dbReference type="ARBA" id="ARBA00023244"/>
    </source>
</evidence>
<dbReference type="EMBL" id="CADCSU010000023">
    <property type="protein sequence ID" value="CAA9194522.1"/>
    <property type="molecule type" value="Genomic_DNA"/>
</dbReference>
<dbReference type="NCBIfam" id="TIGR01035">
    <property type="entry name" value="hemA"/>
    <property type="match status" value="1"/>
</dbReference>
<feature type="binding site" evidence="8 10">
    <location>
        <position position="159"/>
    </location>
    <ligand>
        <name>substrate</name>
    </ligand>
</feature>
<keyword evidence="4 8" id="KW-0521">NADP</keyword>
<name>A0A6J4GA17_9FLAO</name>
<sequence>MFRNKKTCSDTKSTLSVTFITTIVIILLHFYESEFMENNNVPKHLYFYSVGLSYKKADAEVRGQFSLDAIAKTRLLEQAKSEGIESLIVTSTCNRTEIYGFAEHPFQLIKLICDNSNGSVDAFQKVGFVYKNQEAIGHMFRVGTGLDSQILGDFEIISQIKTSFAHSKSLGLANAFLERLVNAVIQASKKIKNETEISSGATSVSFASVQYILKNVEDIGNKNILLFGTGKIGRNTCENLVKHTKNEHITLINRTKDKAEKLAGKLNLIVKDYSELHLELQKADVVVVATGAQNPTVDKAILNLKKPLLILDLSIPKNVNENVEELEGVTLIHMDYLSQLTDETLENRKLHIPAAEAIIEEVKEEFITWTKGRKFAPTINALKEKLNEIKVSELDFQSRKIADFNEAQAEIISNRIIQKITTHFANHLKDDSTMVDESIEWIEKVFKIKAS</sequence>
<dbReference type="SUPFAM" id="SSF51735">
    <property type="entry name" value="NAD(P)-binding Rossmann-fold domains"/>
    <property type="match status" value="1"/>
</dbReference>
<dbReference type="InterPro" id="IPR015895">
    <property type="entry name" value="4pyrrol_synth_GluRdtase_N"/>
</dbReference>
<dbReference type="EC" id="1.2.1.70" evidence="3 8"/>
<dbReference type="PIRSF" id="PIRSF000445">
    <property type="entry name" value="4pyrrol_synth_GluRdtase"/>
    <property type="match status" value="1"/>
</dbReference>
<comment type="miscellaneous">
    <text evidence="8">During catalysis, the active site Cys acts as a nucleophile attacking the alpha-carbonyl group of tRNA-bound glutamate with the formation of a thioester intermediate between enzyme and glutamate, and the concomitant release of tRNA(Glu). The thioester intermediate is finally reduced by direct hydride transfer from NADPH, to form the product GSA.</text>
</comment>
<evidence type="ECO:0000256" key="8">
    <source>
        <dbReference type="HAMAP-Rule" id="MF_00087"/>
    </source>
</evidence>
<dbReference type="Pfam" id="PF01488">
    <property type="entry name" value="Shikimate_DH"/>
    <property type="match status" value="1"/>
</dbReference>
<dbReference type="PANTHER" id="PTHR43013:SF1">
    <property type="entry name" value="GLUTAMYL-TRNA REDUCTASE"/>
    <property type="match status" value="1"/>
</dbReference>
<keyword evidence="5 8" id="KW-0560">Oxidoreductase</keyword>
<evidence type="ECO:0000256" key="14">
    <source>
        <dbReference type="SAM" id="Phobius"/>
    </source>
</evidence>
<evidence type="ECO:0000256" key="3">
    <source>
        <dbReference type="ARBA" id="ARBA00012970"/>
    </source>
</evidence>
<protein>
    <recommendedName>
        <fullName evidence="3 8">Glutamyl-tRNA reductase</fullName>
        <shortName evidence="8">GluTR</shortName>
        <ecNumber evidence="3 8">1.2.1.70</ecNumber>
    </recommendedName>
</protein>
<dbReference type="PROSITE" id="PS00747">
    <property type="entry name" value="GLUTR"/>
    <property type="match status" value="1"/>
</dbReference>